<feature type="domain" description="Nucleoside phosphorylase" evidence="12">
    <location>
        <begin position="26"/>
        <end position="262"/>
    </location>
</feature>
<dbReference type="PIRSF" id="PIRSF000477">
    <property type="entry name" value="PurNPase"/>
    <property type="match status" value="1"/>
</dbReference>
<sequence>MTSPYELAVEAAAALAAATGVEQHDVALVLGSGWVPAADVLGSADVEIDIADLPGFTAPVVAGHGGKLRSLKVGDKRLLVVLGRTHFYEGRGVSAVVHGVRTAAAAGAKLIILTNAAGGLRTDMRVGQPVLISDHLNLTATSPIIGPTFVDLTDVYSPRLRALAQRIDPSLAEGVYAQLPGPHYETPAEIRMLRGFGADLVGMSTVLEAIAAREAGAEVMGISLVTNLAAGMTGQALNHAEVLEAGKAAATSMGQLLSQLVKQA</sequence>
<dbReference type="PROSITE" id="PS01240">
    <property type="entry name" value="PNP_MTAP_2"/>
    <property type="match status" value="1"/>
</dbReference>
<evidence type="ECO:0000313" key="13">
    <source>
        <dbReference type="EMBL" id="AZI58563.1"/>
    </source>
</evidence>
<comment type="function">
    <text evidence="1">The purine nucleoside phosphorylases catalyze the phosphorolytic breakdown of the N-glycosidic bond in the beta-(deoxy)ribonucleoside molecules, with the formation of the corresponding free purine bases and pentose-1-phosphate. Cleaves guanosine, inosine, 2'-deoxyguanosine and 2'-deoxyinosine.</text>
</comment>
<dbReference type="InterPro" id="IPR035994">
    <property type="entry name" value="Nucleoside_phosphorylase_sf"/>
</dbReference>
<feature type="binding site" evidence="11">
    <location>
        <begin position="84"/>
        <end position="86"/>
    </location>
    <ligand>
        <name>phosphate</name>
        <dbReference type="ChEBI" id="CHEBI:43474"/>
    </ligand>
</feature>
<protein>
    <recommendedName>
        <fullName evidence="6 10">Purine nucleoside phosphorylase</fullName>
        <ecNumber evidence="5 10">2.4.2.1</ecNumber>
    </recommendedName>
    <alternativeName>
        <fullName evidence="10">Inosine-guanosine phosphorylase</fullName>
    </alternativeName>
</protein>
<reference evidence="13 14" key="1">
    <citation type="submission" date="2018-11" db="EMBL/GenBank/DDBJ databases">
        <authorList>
            <person name="Da X."/>
        </authorList>
    </citation>
    <scope>NUCLEOTIDE SEQUENCE [LARGE SCALE GENOMIC DNA]</scope>
    <source>
        <strain evidence="13 14">S14-144</strain>
    </source>
</reference>
<feature type="binding site" evidence="11">
    <location>
        <position position="185"/>
    </location>
    <ligand>
        <name>a purine D-ribonucleoside</name>
        <dbReference type="ChEBI" id="CHEBI:142355"/>
    </ligand>
</feature>
<dbReference type="InterPro" id="IPR000845">
    <property type="entry name" value="Nucleoside_phosphorylase_d"/>
</dbReference>
<dbReference type="UniPathway" id="UPA00606"/>
<dbReference type="InterPro" id="IPR018099">
    <property type="entry name" value="Purine_phosphorylase-2_CS"/>
</dbReference>
<comment type="subunit">
    <text evidence="4">Homotrimer.</text>
</comment>
<evidence type="ECO:0000256" key="7">
    <source>
        <dbReference type="ARBA" id="ARBA00022676"/>
    </source>
</evidence>
<feature type="binding site" evidence="11">
    <location>
        <position position="32"/>
    </location>
    <ligand>
        <name>phosphate</name>
        <dbReference type="ChEBI" id="CHEBI:43474"/>
    </ligand>
</feature>
<evidence type="ECO:0000256" key="2">
    <source>
        <dbReference type="ARBA" id="ARBA00005058"/>
    </source>
</evidence>
<dbReference type="GO" id="GO:0009116">
    <property type="term" value="P:nucleoside metabolic process"/>
    <property type="evidence" value="ECO:0007669"/>
    <property type="project" value="UniProtKB-UniRule"/>
</dbReference>
<feature type="binding site" evidence="11">
    <location>
        <position position="204"/>
    </location>
    <ligand>
        <name>phosphate</name>
        <dbReference type="ChEBI" id="CHEBI:43474"/>
    </ligand>
</feature>
<dbReference type="GO" id="GO:0005737">
    <property type="term" value="C:cytoplasm"/>
    <property type="evidence" value="ECO:0007669"/>
    <property type="project" value="TreeGrafter"/>
</dbReference>
<dbReference type="KEGG" id="nak:EH165_10910"/>
<evidence type="ECO:0000256" key="8">
    <source>
        <dbReference type="ARBA" id="ARBA00022679"/>
    </source>
</evidence>
<keyword evidence="8 10" id="KW-0808">Transferase</keyword>
<dbReference type="Proteomes" id="UP000268084">
    <property type="component" value="Chromosome"/>
</dbReference>
<dbReference type="NCBIfam" id="NF006054">
    <property type="entry name" value="PRK08202.1"/>
    <property type="match status" value="1"/>
</dbReference>
<evidence type="ECO:0000313" key="14">
    <source>
        <dbReference type="Proteomes" id="UP000268084"/>
    </source>
</evidence>
<dbReference type="Gene3D" id="3.40.50.1580">
    <property type="entry name" value="Nucleoside phosphorylase domain"/>
    <property type="match status" value="1"/>
</dbReference>
<dbReference type="NCBIfam" id="TIGR01697">
    <property type="entry name" value="PNPH-PUNA-XAPA"/>
    <property type="match status" value="1"/>
</dbReference>
<comment type="catalytic activity">
    <reaction evidence="9">
        <text>a purine 2'-deoxy-D-ribonucleoside + phosphate = a purine nucleobase + 2-deoxy-alpha-D-ribose 1-phosphate</text>
        <dbReference type="Rhea" id="RHEA:36431"/>
        <dbReference type="ChEBI" id="CHEBI:26386"/>
        <dbReference type="ChEBI" id="CHEBI:43474"/>
        <dbReference type="ChEBI" id="CHEBI:57259"/>
        <dbReference type="ChEBI" id="CHEBI:142361"/>
        <dbReference type="EC" id="2.4.2.1"/>
    </reaction>
</comment>
<comment type="pathway">
    <text evidence="2 10">Purine metabolism; purine nucleoside salvage.</text>
</comment>
<dbReference type="PANTHER" id="PTHR11904">
    <property type="entry name" value="METHYLTHIOADENOSINE/PURINE NUCLEOSIDE PHOSPHORYLASE"/>
    <property type="match status" value="1"/>
</dbReference>
<evidence type="ECO:0000256" key="4">
    <source>
        <dbReference type="ARBA" id="ARBA00011233"/>
    </source>
</evidence>
<evidence type="ECO:0000256" key="9">
    <source>
        <dbReference type="ARBA" id="ARBA00048556"/>
    </source>
</evidence>
<keyword evidence="7 10" id="KW-0328">Glycosyltransferase</keyword>
<evidence type="ECO:0000256" key="11">
    <source>
        <dbReference type="PIRSR" id="PIRSR000477-2"/>
    </source>
</evidence>
<name>A0A3G8ZMT5_9ACTN</name>
<dbReference type="GO" id="GO:0004731">
    <property type="term" value="F:purine-nucleoside phosphorylase activity"/>
    <property type="evidence" value="ECO:0007669"/>
    <property type="project" value="UniProtKB-UniRule"/>
</dbReference>
<dbReference type="CDD" id="cd09009">
    <property type="entry name" value="PNP-EcPNPII_like"/>
    <property type="match status" value="1"/>
</dbReference>
<keyword evidence="14" id="KW-1185">Reference proteome</keyword>
<dbReference type="EC" id="2.4.2.1" evidence="5 10"/>
<organism evidence="13 14">
    <name type="scientific">Nakamurella antarctica</name>
    <dbReference type="NCBI Taxonomy" id="1902245"/>
    <lineage>
        <taxon>Bacteria</taxon>
        <taxon>Bacillati</taxon>
        <taxon>Actinomycetota</taxon>
        <taxon>Actinomycetes</taxon>
        <taxon>Nakamurellales</taxon>
        <taxon>Nakamurellaceae</taxon>
        <taxon>Nakamurella</taxon>
    </lineage>
</organism>
<dbReference type="RefSeq" id="WP_124799472.1">
    <property type="nucleotide sequence ID" value="NZ_CP034170.1"/>
</dbReference>
<reference evidence="13 14" key="2">
    <citation type="submission" date="2018-12" db="EMBL/GenBank/DDBJ databases">
        <title>Nakamurella antarcticus sp. nov., isolated from Antarctica South Shetland Islands soil.</title>
        <authorList>
            <person name="Peng F."/>
        </authorList>
    </citation>
    <scope>NUCLEOTIDE SEQUENCE [LARGE SCALE GENOMIC DNA]</scope>
    <source>
        <strain evidence="13 14">S14-144</strain>
    </source>
</reference>
<dbReference type="EMBL" id="CP034170">
    <property type="protein sequence ID" value="AZI58563.1"/>
    <property type="molecule type" value="Genomic_DNA"/>
</dbReference>
<evidence type="ECO:0000259" key="12">
    <source>
        <dbReference type="Pfam" id="PF01048"/>
    </source>
</evidence>
<evidence type="ECO:0000256" key="1">
    <source>
        <dbReference type="ARBA" id="ARBA00002678"/>
    </source>
</evidence>
<evidence type="ECO:0000256" key="10">
    <source>
        <dbReference type="PIRNR" id="PIRNR000477"/>
    </source>
</evidence>
<dbReference type="AlphaFoldDB" id="A0A3G8ZMT5"/>
<accession>A0A3G8ZMT5</accession>
<evidence type="ECO:0000256" key="3">
    <source>
        <dbReference type="ARBA" id="ARBA00006751"/>
    </source>
</evidence>
<evidence type="ECO:0000256" key="6">
    <source>
        <dbReference type="ARBA" id="ARBA00013834"/>
    </source>
</evidence>
<dbReference type="InterPro" id="IPR011269">
    <property type="entry name" value="PUNP"/>
</dbReference>
<feature type="binding site" evidence="11">
    <location>
        <position position="227"/>
    </location>
    <ligand>
        <name>a purine D-ribonucleoside</name>
        <dbReference type="ChEBI" id="CHEBI:142355"/>
    </ligand>
</feature>
<evidence type="ECO:0000256" key="5">
    <source>
        <dbReference type="ARBA" id="ARBA00011886"/>
    </source>
</evidence>
<comment type="similarity">
    <text evidence="3 10">Belongs to the PNP/MTAP phosphorylase family.</text>
</comment>
<proteinExistence type="inferred from homology"/>
<feature type="binding site" evidence="11">
    <location>
        <position position="64"/>
    </location>
    <ligand>
        <name>phosphate</name>
        <dbReference type="ChEBI" id="CHEBI:43474"/>
    </ligand>
</feature>
<dbReference type="InterPro" id="IPR011268">
    <property type="entry name" value="Purine_phosphorylase"/>
</dbReference>
<dbReference type="PANTHER" id="PTHR11904:SF9">
    <property type="entry name" value="PURINE NUCLEOSIDE PHOSPHORYLASE-RELATED"/>
    <property type="match status" value="1"/>
</dbReference>
<dbReference type="OrthoDB" id="1523230at2"/>
<dbReference type="NCBIfam" id="TIGR01698">
    <property type="entry name" value="PUNP"/>
    <property type="match status" value="1"/>
</dbReference>
<gene>
    <name evidence="13" type="ORF">EH165_10910</name>
</gene>
<dbReference type="Pfam" id="PF01048">
    <property type="entry name" value="PNP_UDP_1"/>
    <property type="match status" value="1"/>
</dbReference>
<dbReference type="SUPFAM" id="SSF53167">
    <property type="entry name" value="Purine and uridine phosphorylases"/>
    <property type="match status" value="1"/>
</dbReference>
<feature type="binding site" evidence="11">
    <location>
        <position position="116"/>
    </location>
    <ligand>
        <name>phosphate</name>
        <dbReference type="ChEBI" id="CHEBI:43474"/>
    </ligand>
</feature>